<dbReference type="SUPFAM" id="SSF55021">
    <property type="entry name" value="ACT-like"/>
    <property type="match status" value="1"/>
</dbReference>
<dbReference type="Proteomes" id="UP000177309">
    <property type="component" value="Unassembled WGS sequence"/>
</dbReference>
<dbReference type="Pfam" id="PF03447">
    <property type="entry name" value="NAD_binding_3"/>
    <property type="match status" value="1"/>
</dbReference>
<dbReference type="InterPro" id="IPR019811">
    <property type="entry name" value="HDH_CS"/>
</dbReference>
<comment type="caution">
    <text evidence="19">The sequence shown here is derived from an EMBL/GenBank/DDBJ whole genome shotgun (WGS) entry which is preliminary data.</text>
</comment>
<evidence type="ECO:0000256" key="5">
    <source>
        <dbReference type="ARBA" id="ARBA00013213"/>
    </source>
</evidence>
<dbReference type="UniPathway" id="UPA00051">
    <property type="reaction ID" value="UER00465"/>
</dbReference>
<evidence type="ECO:0000256" key="4">
    <source>
        <dbReference type="ARBA" id="ARBA00006753"/>
    </source>
</evidence>
<evidence type="ECO:0000256" key="13">
    <source>
        <dbReference type="ARBA" id="ARBA00048841"/>
    </source>
</evidence>
<dbReference type="InterPro" id="IPR016204">
    <property type="entry name" value="HDH"/>
</dbReference>
<gene>
    <name evidence="19" type="ORF">A2462_00360</name>
</gene>
<evidence type="ECO:0000256" key="12">
    <source>
        <dbReference type="ARBA" id="ARBA00023167"/>
    </source>
</evidence>
<dbReference type="PIRSF" id="PIRSF000098">
    <property type="entry name" value="Homoser_dehydrog"/>
    <property type="match status" value="1"/>
</dbReference>
<dbReference type="GO" id="GO:0050661">
    <property type="term" value="F:NADP binding"/>
    <property type="evidence" value="ECO:0007669"/>
    <property type="project" value="InterPro"/>
</dbReference>
<comment type="pathway">
    <text evidence="2 16">Amino-acid biosynthesis; L-threonine biosynthesis; L-threonine from L-aspartate: step 3/5.</text>
</comment>
<evidence type="ECO:0000313" key="20">
    <source>
        <dbReference type="Proteomes" id="UP000177309"/>
    </source>
</evidence>
<feature type="binding site" evidence="15">
    <location>
        <position position="100"/>
    </location>
    <ligand>
        <name>NADPH</name>
        <dbReference type="ChEBI" id="CHEBI:57783"/>
    </ligand>
</feature>
<feature type="active site" description="Proton donor" evidence="14">
    <location>
        <position position="200"/>
    </location>
</feature>
<keyword evidence="11" id="KW-0915">Sodium</keyword>
<feature type="binding site" evidence="15">
    <location>
        <position position="185"/>
    </location>
    <ligand>
        <name>L-homoserine</name>
        <dbReference type="ChEBI" id="CHEBI:57476"/>
    </ligand>
</feature>
<comment type="cofactor">
    <cofactor evidence="1">
        <name>a metal cation</name>
        <dbReference type="ChEBI" id="CHEBI:25213"/>
    </cofactor>
</comment>
<dbReference type="PANTHER" id="PTHR43331">
    <property type="entry name" value="HOMOSERINE DEHYDROGENASE"/>
    <property type="match status" value="1"/>
</dbReference>
<dbReference type="PANTHER" id="PTHR43331:SF1">
    <property type="entry name" value="HOMOSERINE DEHYDROGENASE"/>
    <property type="match status" value="1"/>
</dbReference>
<dbReference type="SUPFAM" id="SSF55347">
    <property type="entry name" value="Glyceraldehyde-3-phosphate dehydrogenase-like, C-terminal domain"/>
    <property type="match status" value="1"/>
</dbReference>
<dbReference type="SUPFAM" id="SSF51735">
    <property type="entry name" value="NAD(P)-binding Rossmann-fold domains"/>
    <property type="match status" value="1"/>
</dbReference>
<dbReference type="FunFam" id="3.30.360.10:FF:000005">
    <property type="entry name" value="Homoserine dehydrogenase"/>
    <property type="match status" value="1"/>
</dbReference>
<evidence type="ECO:0000256" key="8">
    <source>
        <dbReference type="ARBA" id="ARBA00022697"/>
    </source>
</evidence>
<evidence type="ECO:0000256" key="7">
    <source>
        <dbReference type="ARBA" id="ARBA00022605"/>
    </source>
</evidence>
<dbReference type="PROSITE" id="PS51671">
    <property type="entry name" value="ACT"/>
    <property type="match status" value="1"/>
</dbReference>
<dbReference type="InterPro" id="IPR036291">
    <property type="entry name" value="NAD(P)-bd_dom_sf"/>
</dbReference>
<evidence type="ECO:0000256" key="15">
    <source>
        <dbReference type="PIRSR" id="PIRSR000098-2"/>
    </source>
</evidence>
<dbReference type="PROSITE" id="PS01042">
    <property type="entry name" value="HOMOSER_DHGENASE"/>
    <property type="match status" value="1"/>
</dbReference>
<dbReference type="UniPathway" id="UPA00050">
    <property type="reaction ID" value="UER00063"/>
</dbReference>
<dbReference type="GO" id="GO:0009088">
    <property type="term" value="P:threonine biosynthetic process"/>
    <property type="evidence" value="ECO:0007669"/>
    <property type="project" value="UniProtKB-UniPathway"/>
</dbReference>
<dbReference type="InterPro" id="IPR002912">
    <property type="entry name" value="ACT_dom"/>
</dbReference>
<comment type="pathway">
    <text evidence="3 16">Amino-acid biosynthesis; L-methionine biosynthesis via de novo pathway; L-homoserine from L-aspartate: step 3/3.</text>
</comment>
<protein>
    <recommendedName>
        <fullName evidence="6 16">Homoserine dehydrogenase</fullName>
        <ecNumber evidence="5 16">1.1.1.3</ecNumber>
    </recommendedName>
</protein>
<dbReference type="GO" id="GO:0004412">
    <property type="term" value="F:homoserine dehydrogenase activity"/>
    <property type="evidence" value="ECO:0007669"/>
    <property type="project" value="UniProtKB-EC"/>
</dbReference>
<dbReference type="Pfam" id="PF00742">
    <property type="entry name" value="Homoserine_dh"/>
    <property type="match status" value="1"/>
</dbReference>
<dbReference type="EMBL" id="MEUI01000028">
    <property type="protein sequence ID" value="OGC33719.1"/>
    <property type="molecule type" value="Genomic_DNA"/>
</dbReference>
<evidence type="ECO:0000256" key="2">
    <source>
        <dbReference type="ARBA" id="ARBA00005056"/>
    </source>
</evidence>
<reference evidence="19 20" key="1">
    <citation type="journal article" date="2016" name="Nat. Commun.">
        <title>Thousands of microbial genomes shed light on interconnected biogeochemical processes in an aquifer system.</title>
        <authorList>
            <person name="Anantharaman K."/>
            <person name="Brown C.T."/>
            <person name="Hug L.A."/>
            <person name="Sharon I."/>
            <person name="Castelle C.J."/>
            <person name="Probst A.J."/>
            <person name="Thomas B.C."/>
            <person name="Singh A."/>
            <person name="Wilkins M.J."/>
            <person name="Karaoz U."/>
            <person name="Brodie E.L."/>
            <person name="Williams K.H."/>
            <person name="Hubbard S.S."/>
            <person name="Banfield J.F."/>
        </authorList>
    </citation>
    <scope>NUCLEOTIDE SEQUENCE [LARGE SCALE GENOMIC DNA]</scope>
</reference>
<accession>A0A1F4TMC4</accession>
<evidence type="ECO:0000256" key="9">
    <source>
        <dbReference type="ARBA" id="ARBA00022857"/>
    </source>
</evidence>
<dbReference type="Pfam" id="PF01842">
    <property type="entry name" value="ACT"/>
    <property type="match status" value="1"/>
</dbReference>
<feature type="domain" description="ACT" evidence="18">
    <location>
        <begin position="340"/>
        <end position="414"/>
    </location>
</feature>
<sequence>MSRKITIGIIGLGNIGSALAGVLSTNHQVILRNSGVDIRVKKVCDIKKRKTPFSFTSNPYDIINDPEIDVVVECIGGVNPALKLVLAALYNSKHVVTPNKELVAKHMKQLQKVAGENKVSLMFEASVGGGIPIIQPIKECLPANNITEIYGIVNGTTNYILSQMTEAGKEFSDALKEAQAKGYAEPNPSADINGNDAAYKAAILASVAFQIEVNMKDVYFEGITKVAQEDIQYAADIGYLIKLLAITKKVGKEVEIRVHPTLVPKWHPLAAVSDNYNAIYVKGTPMGELMFYGQGAGGGPTASALVADLISIAHCSLPITHYSLLKSKIRNISQVQSRYYIRLQAPDRYGVLAGISKAFAKKKVSIAAVVQKEMVGNVATIVIMVHTVAERNLKAALAEVKKLSVVRKVCNVIRIV</sequence>
<evidence type="ECO:0000256" key="16">
    <source>
        <dbReference type="RuleBase" id="RU000579"/>
    </source>
</evidence>
<comment type="catalytic activity">
    <reaction evidence="13">
        <text>L-homoserine + NADP(+) = L-aspartate 4-semialdehyde + NADPH + H(+)</text>
        <dbReference type="Rhea" id="RHEA:15761"/>
        <dbReference type="ChEBI" id="CHEBI:15378"/>
        <dbReference type="ChEBI" id="CHEBI:57476"/>
        <dbReference type="ChEBI" id="CHEBI:57783"/>
        <dbReference type="ChEBI" id="CHEBI:58349"/>
        <dbReference type="ChEBI" id="CHEBI:537519"/>
        <dbReference type="EC" id="1.1.1.3"/>
    </reaction>
    <physiologicalReaction direction="right-to-left" evidence="13">
        <dbReference type="Rhea" id="RHEA:15763"/>
    </physiologicalReaction>
</comment>
<dbReference type="AlphaFoldDB" id="A0A1F4TMC4"/>
<feature type="binding site" evidence="15">
    <location>
        <begin position="10"/>
        <end position="17"/>
    </location>
    <ligand>
        <name>NADP(+)</name>
        <dbReference type="ChEBI" id="CHEBI:58349"/>
    </ligand>
</feature>
<comment type="similarity">
    <text evidence="4 17">Belongs to the homoserine dehydrogenase family.</text>
</comment>
<dbReference type="InterPro" id="IPR045865">
    <property type="entry name" value="ACT-like_dom_sf"/>
</dbReference>
<dbReference type="CDD" id="cd04881">
    <property type="entry name" value="ACT_HSDH-Hom"/>
    <property type="match status" value="1"/>
</dbReference>
<evidence type="ECO:0000259" key="18">
    <source>
        <dbReference type="PROSITE" id="PS51671"/>
    </source>
</evidence>
<dbReference type="Gene3D" id="3.40.50.720">
    <property type="entry name" value="NAD(P)-binding Rossmann-like Domain"/>
    <property type="match status" value="1"/>
</dbReference>
<dbReference type="InterPro" id="IPR001342">
    <property type="entry name" value="HDH_cat"/>
</dbReference>
<evidence type="ECO:0000256" key="10">
    <source>
        <dbReference type="ARBA" id="ARBA00023002"/>
    </source>
</evidence>
<evidence type="ECO:0000256" key="11">
    <source>
        <dbReference type="ARBA" id="ARBA00023053"/>
    </source>
</evidence>
<proteinExistence type="inferred from homology"/>
<dbReference type="Gene3D" id="3.30.70.260">
    <property type="match status" value="1"/>
</dbReference>
<name>A0A1F4TMC4_UNCSA</name>
<dbReference type="EC" id="1.1.1.3" evidence="5 16"/>
<evidence type="ECO:0000313" key="19">
    <source>
        <dbReference type="EMBL" id="OGC33719.1"/>
    </source>
</evidence>
<evidence type="ECO:0000256" key="6">
    <source>
        <dbReference type="ARBA" id="ARBA00013376"/>
    </source>
</evidence>
<keyword evidence="8 16" id="KW-0791">Threonine biosynthesis</keyword>
<evidence type="ECO:0000256" key="17">
    <source>
        <dbReference type="RuleBase" id="RU004171"/>
    </source>
</evidence>
<evidence type="ECO:0000256" key="3">
    <source>
        <dbReference type="ARBA" id="ARBA00005062"/>
    </source>
</evidence>
<dbReference type="Gene3D" id="3.30.360.10">
    <property type="entry name" value="Dihydrodipicolinate Reductase, domain 2"/>
    <property type="match status" value="1"/>
</dbReference>
<dbReference type="InterPro" id="IPR005106">
    <property type="entry name" value="Asp/hSer_DH_NAD-bd"/>
</dbReference>
<evidence type="ECO:0000256" key="1">
    <source>
        <dbReference type="ARBA" id="ARBA00001920"/>
    </source>
</evidence>
<dbReference type="GO" id="GO:0009086">
    <property type="term" value="P:methionine biosynthetic process"/>
    <property type="evidence" value="ECO:0007669"/>
    <property type="project" value="UniProtKB-KW"/>
</dbReference>
<keyword evidence="7 16" id="KW-0028">Amino-acid biosynthesis</keyword>
<evidence type="ECO:0000256" key="14">
    <source>
        <dbReference type="PIRSR" id="PIRSR000098-1"/>
    </source>
</evidence>
<keyword evidence="12 16" id="KW-0486">Methionine biosynthesis</keyword>
<dbReference type="NCBIfam" id="NF004976">
    <property type="entry name" value="PRK06349.1"/>
    <property type="match status" value="1"/>
</dbReference>
<keyword evidence="9 15" id="KW-0521">NADP</keyword>
<organism evidence="19 20">
    <name type="scientific">candidate division WOR-1 bacterium RIFOXYC2_FULL_41_25</name>
    <dbReference type="NCBI Taxonomy" id="1802586"/>
    <lineage>
        <taxon>Bacteria</taxon>
        <taxon>Bacillati</taxon>
        <taxon>Saganbacteria</taxon>
    </lineage>
</organism>
<keyword evidence="10 16" id="KW-0560">Oxidoreductase</keyword>